<keyword evidence="1" id="KW-0812">Transmembrane</keyword>
<sequence length="83" mass="8797">MTANNSMPLFHKMPDLLAPTMATIVISSLVVLIGLAVEGLSSTNPIMYGIGASIISIVVFSYLFPSSNLKSGNEALEDRQNAL</sequence>
<protein>
    <submittedName>
        <fullName evidence="2">Uncharacterized protein</fullName>
    </submittedName>
</protein>
<comment type="caution">
    <text evidence="2">The sequence shown here is derived from an EMBL/GenBank/DDBJ whole genome shotgun (WGS) entry which is preliminary data.</text>
</comment>
<accession>A0ABV6GQD1</accession>
<organism evidence="2 3">
    <name type="scientific">Geobacillus jurassicus</name>
    <dbReference type="NCBI Taxonomy" id="235932"/>
    <lineage>
        <taxon>Bacteria</taxon>
        <taxon>Bacillati</taxon>
        <taxon>Bacillota</taxon>
        <taxon>Bacilli</taxon>
        <taxon>Bacillales</taxon>
        <taxon>Anoxybacillaceae</taxon>
        <taxon>Geobacillus</taxon>
    </lineage>
</organism>
<feature type="transmembrane region" description="Helical" evidence="1">
    <location>
        <begin position="16"/>
        <end position="37"/>
    </location>
</feature>
<keyword evidence="1" id="KW-1133">Transmembrane helix</keyword>
<keyword evidence="3" id="KW-1185">Reference proteome</keyword>
<keyword evidence="1" id="KW-0472">Membrane</keyword>
<feature type="transmembrane region" description="Helical" evidence="1">
    <location>
        <begin position="46"/>
        <end position="64"/>
    </location>
</feature>
<reference evidence="2 3" key="1">
    <citation type="submission" date="2024-09" db="EMBL/GenBank/DDBJ databases">
        <authorList>
            <person name="Sun Q."/>
            <person name="Mori K."/>
        </authorList>
    </citation>
    <scope>NUCLEOTIDE SEQUENCE [LARGE SCALE GENOMIC DNA]</scope>
    <source>
        <strain evidence="2 3">CCM 7224</strain>
    </source>
</reference>
<evidence type="ECO:0000313" key="3">
    <source>
        <dbReference type="Proteomes" id="UP001589785"/>
    </source>
</evidence>
<gene>
    <name evidence="2" type="ORF">ACFFHQ_04290</name>
</gene>
<evidence type="ECO:0000256" key="1">
    <source>
        <dbReference type="SAM" id="Phobius"/>
    </source>
</evidence>
<proteinExistence type="predicted"/>
<dbReference type="Proteomes" id="UP001589785">
    <property type="component" value="Unassembled WGS sequence"/>
</dbReference>
<name>A0ABV6GQD1_9BACL</name>
<dbReference type="EMBL" id="JBHLVN010000019">
    <property type="protein sequence ID" value="MFC0296694.1"/>
    <property type="molecule type" value="Genomic_DNA"/>
</dbReference>
<evidence type="ECO:0000313" key="2">
    <source>
        <dbReference type="EMBL" id="MFC0296694.1"/>
    </source>
</evidence>
<dbReference type="RefSeq" id="WP_066232416.1">
    <property type="nucleotide sequence ID" value="NZ_JBHLVN010000019.1"/>
</dbReference>